<feature type="coiled-coil region" evidence="7">
    <location>
        <begin position="964"/>
        <end position="1051"/>
    </location>
</feature>
<evidence type="ECO:0000313" key="11">
    <source>
        <dbReference type="Proteomes" id="UP001152795"/>
    </source>
</evidence>
<dbReference type="Pfam" id="PF00225">
    <property type="entry name" value="Kinesin"/>
    <property type="match status" value="1"/>
</dbReference>
<dbReference type="InterPro" id="IPR019821">
    <property type="entry name" value="Kinesin_motor_CS"/>
</dbReference>
<dbReference type="GO" id="GO:0008017">
    <property type="term" value="F:microtubule binding"/>
    <property type="evidence" value="ECO:0007669"/>
    <property type="project" value="InterPro"/>
</dbReference>
<dbReference type="PROSITE" id="PS50889">
    <property type="entry name" value="S4"/>
    <property type="match status" value="1"/>
</dbReference>
<dbReference type="PANTHER" id="PTHR47117">
    <property type="entry name" value="STAR-RELATED LIPID TRANSFER PROTEIN 9"/>
    <property type="match status" value="1"/>
</dbReference>
<dbReference type="CDD" id="cd22708">
    <property type="entry name" value="FHA_KIF16"/>
    <property type="match status" value="1"/>
</dbReference>
<dbReference type="FunFam" id="3.40.850.10:FF:000167">
    <property type="entry name" value="Uncharacterized protein"/>
    <property type="match status" value="1"/>
</dbReference>
<keyword evidence="1" id="KW-0547">Nucleotide-binding</keyword>
<evidence type="ECO:0000256" key="9">
    <source>
        <dbReference type="SAM" id="SignalP"/>
    </source>
</evidence>
<dbReference type="Pfam" id="PF00498">
    <property type="entry name" value="FHA"/>
    <property type="match status" value="1"/>
</dbReference>
<evidence type="ECO:0000256" key="7">
    <source>
        <dbReference type="SAM" id="Coils"/>
    </source>
</evidence>
<evidence type="ECO:0000256" key="1">
    <source>
        <dbReference type="ARBA" id="ARBA00022741"/>
    </source>
</evidence>
<dbReference type="SMART" id="SM00129">
    <property type="entry name" value="KISc"/>
    <property type="match status" value="1"/>
</dbReference>
<proteinExistence type="inferred from homology"/>
<dbReference type="Gene3D" id="2.60.200.20">
    <property type="match status" value="1"/>
</dbReference>
<reference evidence="10" key="1">
    <citation type="submission" date="2020-04" db="EMBL/GenBank/DDBJ databases">
        <authorList>
            <person name="Alioto T."/>
            <person name="Alioto T."/>
            <person name="Gomez Garrido J."/>
        </authorList>
    </citation>
    <scope>NUCLEOTIDE SEQUENCE</scope>
    <source>
        <strain evidence="10">A484AB</strain>
    </source>
</reference>
<dbReference type="PROSITE" id="PS00411">
    <property type="entry name" value="KINESIN_MOTOR_1"/>
    <property type="match status" value="1"/>
</dbReference>
<keyword evidence="11" id="KW-1185">Reference proteome</keyword>
<evidence type="ECO:0000256" key="3">
    <source>
        <dbReference type="ARBA" id="ARBA00023054"/>
    </source>
</evidence>
<sequence>MLGIVLSIILVFITQGAEGLIPRICEGLYSRMSENSNDKTEFKTEVSYLEIYNEKVRDLLRPSKGKDQYNLKVREHPKEGPYVQDLTKHLVGDYNGIESLMNTGNSHRVTASTNMNDTSSRSHAIFTLVFTQAKFNTDMPSETVSKIHLVDLAGSERASSTGATGERLKEGANINKSLVTLGTVISALAEQSEKAASSSGKDSKKKIFIPYRNSVLTWLLKDSLGGNAKTIMIAAISPADVNYAETLSTLRYANRAKNIVNKPTVNEDANVRLIRELRAEIEALKAMLKKRGTADGIPGIGQAEETRMTERLHENEAKAEELTRNWTSKWKESHKIIEERALGFRYEGAGVKMESELPHLVCIDDDILSTGITMYHLTDGRTYVGKEDAKEKQDIILNGPGIDAKHCILESIEGHVTVHPLSTLCFVNGEVINQSKRLKQGDVLLLGKANTFRYNHPGEAAKLRKKRMFQSMDNLSSETDEIEAKPSYLLYNASLELERQYMEETKRIEEQRTEMERQQKEAADRLEKARQDVEALQEQQRQAEELKLAEEEKRRLHLERRKKEIEEEKRLIEELKQEQEETKLEAKRELETIREKITQQQDEEKRKLDAEMDRLALLKEQHDLNVASKEQEIQKMKDELLSKWEEEKKEVEKQREQIEVLRKEIEEKEEAVKRASSPEMVKSNGSTPLATSDESSGTSLELNESSSSQLEAKSHVEILRNKMKQLDLELQRHRVVSKGEISAAKEAVRQVEQETLQGMRTLATGKTDIELAWKTLDTMQAKHKVIEEDLLLRINEIREKLEKAEDVEEADLLEKERVIMERRAARMKVEEARRQIEELESENRTLDLGESDFNKKKEILEGEAREEIRDIREERKILLELLSKHQVALSKASHMVTETKVKLENCLENERLTIQPQRERVELLVRNELGPLIEMEGNVERRCEDLDRDNRERKKNIYKQRRRIALLERQHNQALQQAEKETLNKDELEELENEREAEKSLIRKEKLRLLDMEKKHKEQQEIGELTIGEAVEELEKRKARVNAVLTQERSKLGQMESVHKETLDFTERELEERSGILQRVKEKVGKDKRTLAKLDARQQRVAAKAAEELFMMAEVLEKEMTAKGKFDELAKIKEHRKRLQDLDKQLKMAERKEKSSRLGVGGDDANQCVLL</sequence>
<keyword evidence="2" id="KW-0067">ATP-binding</keyword>
<dbReference type="GO" id="GO:0003723">
    <property type="term" value="F:RNA binding"/>
    <property type="evidence" value="ECO:0007669"/>
    <property type="project" value="UniProtKB-KW"/>
</dbReference>
<dbReference type="InterPro" id="IPR008984">
    <property type="entry name" value="SMAD_FHA_dom_sf"/>
</dbReference>
<protein>
    <submittedName>
        <fullName evidence="10">Kinesin KIF16B</fullName>
    </submittedName>
</protein>
<feature type="signal peptide" evidence="9">
    <location>
        <begin position="1"/>
        <end position="19"/>
    </location>
</feature>
<evidence type="ECO:0000256" key="2">
    <source>
        <dbReference type="ARBA" id="ARBA00022840"/>
    </source>
</evidence>
<comment type="caution">
    <text evidence="10">The sequence shown here is derived from an EMBL/GenBank/DDBJ whole genome shotgun (WGS) entry which is preliminary data.</text>
</comment>
<evidence type="ECO:0000256" key="5">
    <source>
        <dbReference type="PROSITE-ProRule" id="PRU00182"/>
    </source>
</evidence>
<keyword evidence="4" id="KW-0505">Motor protein</keyword>
<dbReference type="FunFam" id="2.60.200.20:FF:000005">
    <property type="entry name" value="Kinesin family member 16B"/>
    <property type="match status" value="1"/>
</dbReference>
<dbReference type="SUPFAM" id="SSF49879">
    <property type="entry name" value="SMAD/FHA domain"/>
    <property type="match status" value="1"/>
</dbReference>
<feature type="coiled-coil region" evidence="7">
    <location>
        <begin position="787"/>
        <end position="849"/>
    </location>
</feature>
<dbReference type="InterPro" id="IPR036961">
    <property type="entry name" value="Kinesin_motor_dom_sf"/>
</dbReference>
<evidence type="ECO:0000256" key="8">
    <source>
        <dbReference type="SAM" id="MobiDB-lite"/>
    </source>
</evidence>
<comment type="similarity">
    <text evidence="6">Belongs to the TRAFAC class myosin-kinesin ATPase superfamily. Kinesin family.</text>
</comment>
<feature type="compositionally biased region" description="Low complexity" evidence="8">
    <location>
        <begin position="694"/>
        <end position="711"/>
    </location>
</feature>
<gene>
    <name evidence="10" type="ORF">PACLA_8A043113</name>
</gene>
<dbReference type="InterPro" id="IPR027417">
    <property type="entry name" value="P-loop_NTPase"/>
</dbReference>
<dbReference type="OrthoDB" id="3176171at2759"/>
<keyword evidence="3 7" id="KW-0175">Coiled coil</keyword>
<dbReference type="InterPro" id="IPR000253">
    <property type="entry name" value="FHA_dom"/>
</dbReference>
<organism evidence="10 11">
    <name type="scientific">Paramuricea clavata</name>
    <name type="common">Red gorgonian</name>
    <name type="synonym">Violescent sea-whip</name>
    <dbReference type="NCBI Taxonomy" id="317549"/>
    <lineage>
        <taxon>Eukaryota</taxon>
        <taxon>Metazoa</taxon>
        <taxon>Cnidaria</taxon>
        <taxon>Anthozoa</taxon>
        <taxon>Octocorallia</taxon>
        <taxon>Malacalcyonacea</taxon>
        <taxon>Plexauridae</taxon>
        <taxon>Paramuricea</taxon>
    </lineage>
</organism>
<accession>A0A6S7JRI9</accession>
<keyword evidence="5" id="KW-0694">RNA-binding</keyword>
<dbReference type="PRINTS" id="PR00380">
    <property type="entry name" value="KINESINHEAVY"/>
</dbReference>
<comment type="caution">
    <text evidence="6">Lacks conserved residue(s) required for the propagation of feature annotation.</text>
</comment>
<feature type="compositionally biased region" description="Polar residues" evidence="8">
    <location>
        <begin position="683"/>
        <end position="693"/>
    </location>
</feature>
<dbReference type="PANTHER" id="PTHR47117:SF6">
    <property type="entry name" value="KINESIN-LIKE PROTEIN KIF16B"/>
    <property type="match status" value="1"/>
</dbReference>
<dbReference type="GO" id="GO:0007018">
    <property type="term" value="P:microtubule-based movement"/>
    <property type="evidence" value="ECO:0007669"/>
    <property type="project" value="InterPro"/>
</dbReference>
<dbReference type="PROSITE" id="PS50067">
    <property type="entry name" value="KINESIN_MOTOR_2"/>
    <property type="match status" value="1"/>
</dbReference>
<dbReference type="InterPro" id="IPR001752">
    <property type="entry name" value="Kinesin_motor_dom"/>
</dbReference>
<name>A0A6S7JRI9_PARCT</name>
<dbReference type="GO" id="GO:0005524">
    <property type="term" value="F:ATP binding"/>
    <property type="evidence" value="ECO:0007669"/>
    <property type="project" value="UniProtKB-KW"/>
</dbReference>
<dbReference type="Gene3D" id="3.40.850.10">
    <property type="entry name" value="Kinesin motor domain"/>
    <property type="match status" value="1"/>
</dbReference>
<feature type="region of interest" description="Disordered" evidence="8">
    <location>
        <begin position="668"/>
        <end position="711"/>
    </location>
</feature>
<feature type="chain" id="PRO_5043646969" evidence="9">
    <location>
        <begin position="20"/>
        <end position="1171"/>
    </location>
</feature>
<dbReference type="GO" id="GO:0003777">
    <property type="term" value="F:microtubule motor activity"/>
    <property type="evidence" value="ECO:0007669"/>
    <property type="project" value="InterPro"/>
</dbReference>
<dbReference type="Proteomes" id="UP001152795">
    <property type="component" value="Unassembled WGS sequence"/>
</dbReference>
<dbReference type="AlphaFoldDB" id="A0A6S7JRI9"/>
<dbReference type="SUPFAM" id="SSF52540">
    <property type="entry name" value="P-loop containing nucleoside triphosphate hydrolases"/>
    <property type="match status" value="1"/>
</dbReference>
<dbReference type="EMBL" id="CACRXK020010300">
    <property type="protein sequence ID" value="CAB4019102.1"/>
    <property type="molecule type" value="Genomic_DNA"/>
</dbReference>
<keyword evidence="9" id="KW-0732">Signal</keyword>
<evidence type="ECO:0000256" key="6">
    <source>
        <dbReference type="PROSITE-ProRule" id="PRU00283"/>
    </source>
</evidence>
<feature type="region of interest" description="Disordered" evidence="8">
    <location>
        <begin position="510"/>
        <end position="530"/>
    </location>
</feature>
<evidence type="ECO:0000313" key="10">
    <source>
        <dbReference type="EMBL" id="CAB4019102.1"/>
    </source>
</evidence>
<evidence type="ECO:0000256" key="4">
    <source>
        <dbReference type="ARBA" id="ARBA00023175"/>
    </source>
</evidence>